<comment type="caution">
    <text evidence="1">The sequence shown here is derived from an EMBL/GenBank/DDBJ whole genome shotgun (WGS) entry which is preliminary data.</text>
</comment>
<proteinExistence type="predicted"/>
<keyword evidence="2" id="KW-1185">Reference proteome</keyword>
<dbReference type="GO" id="GO:0008757">
    <property type="term" value="F:S-adenosylmethionine-dependent methyltransferase activity"/>
    <property type="evidence" value="ECO:0007669"/>
    <property type="project" value="UniProtKB-ARBA"/>
</dbReference>
<dbReference type="Gene3D" id="3.40.50.150">
    <property type="entry name" value="Vaccinia Virus protein VP39"/>
    <property type="match status" value="1"/>
</dbReference>
<dbReference type="Pfam" id="PF10294">
    <property type="entry name" value="Methyltransf_16"/>
    <property type="match status" value="1"/>
</dbReference>
<protein>
    <submittedName>
        <fullName evidence="1">Uncharacterized protein</fullName>
    </submittedName>
</protein>
<dbReference type="AlphaFoldDB" id="A0A4S4L6U4"/>
<evidence type="ECO:0000313" key="2">
    <source>
        <dbReference type="Proteomes" id="UP000310158"/>
    </source>
</evidence>
<gene>
    <name evidence="1" type="ORF">EW146_g9584</name>
</gene>
<reference evidence="1 2" key="1">
    <citation type="submission" date="2019-02" db="EMBL/GenBank/DDBJ databases">
        <title>Genome sequencing of the rare red list fungi Bondarzewia mesenterica.</title>
        <authorList>
            <person name="Buettner E."/>
            <person name="Kellner H."/>
        </authorList>
    </citation>
    <scope>NUCLEOTIDE SEQUENCE [LARGE SCALE GENOMIC DNA]</scope>
    <source>
        <strain evidence="1 2">DSM 108281</strain>
    </source>
</reference>
<dbReference type="InterPro" id="IPR019410">
    <property type="entry name" value="Methyltransf_16"/>
</dbReference>
<sequence>MADVTYNTSSFPSLTRTLSTLLLSSPTPPLLILAYKQRDPAERTLWDLLTRATGVRLAHVGSRAGAGGEPVEIWVGEPALDSDQH</sequence>
<organism evidence="1 2">
    <name type="scientific">Bondarzewia mesenterica</name>
    <dbReference type="NCBI Taxonomy" id="1095465"/>
    <lineage>
        <taxon>Eukaryota</taxon>
        <taxon>Fungi</taxon>
        <taxon>Dikarya</taxon>
        <taxon>Basidiomycota</taxon>
        <taxon>Agaricomycotina</taxon>
        <taxon>Agaricomycetes</taxon>
        <taxon>Russulales</taxon>
        <taxon>Bondarzewiaceae</taxon>
        <taxon>Bondarzewia</taxon>
    </lineage>
</organism>
<accession>A0A4S4L6U4</accession>
<dbReference type="EMBL" id="SGPL01000869">
    <property type="protein sequence ID" value="THH06528.1"/>
    <property type="molecule type" value="Genomic_DNA"/>
</dbReference>
<dbReference type="Proteomes" id="UP000310158">
    <property type="component" value="Unassembled WGS sequence"/>
</dbReference>
<name>A0A4S4L6U4_9AGAM</name>
<dbReference type="OrthoDB" id="413520at2759"/>
<dbReference type="InterPro" id="IPR029063">
    <property type="entry name" value="SAM-dependent_MTases_sf"/>
</dbReference>
<evidence type="ECO:0000313" key="1">
    <source>
        <dbReference type="EMBL" id="THH06528.1"/>
    </source>
</evidence>